<dbReference type="Proteomes" id="UP000782519">
    <property type="component" value="Unassembled WGS sequence"/>
</dbReference>
<accession>A0A933RWE8</accession>
<evidence type="ECO:0000256" key="1">
    <source>
        <dbReference type="ARBA" id="ARBA00022448"/>
    </source>
</evidence>
<dbReference type="GO" id="GO:0009055">
    <property type="term" value="F:electron transfer activity"/>
    <property type="evidence" value="ECO:0007669"/>
    <property type="project" value="InterPro"/>
</dbReference>
<protein>
    <submittedName>
        <fullName evidence="9">Cytochrome c</fullName>
    </submittedName>
</protein>
<evidence type="ECO:0000256" key="2">
    <source>
        <dbReference type="ARBA" id="ARBA00022617"/>
    </source>
</evidence>
<evidence type="ECO:0000313" key="9">
    <source>
        <dbReference type="EMBL" id="MBI5129451.1"/>
    </source>
</evidence>
<dbReference type="PROSITE" id="PS51007">
    <property type="entry name" value="CYTC"/>
    <property type="match status" value="1"/>
</dbReference>
<evidence type="ECO:0000256" key="3">
    <source>
        <dbReference type="ARBA" id="ARBA00022723"/>
    </source>
</evidence>
<reference evidence="9" key="1">
    <citation type="submission" date="2020-07" db="EMBL/GenBank/DDBJ databases">
        <title>Huge and variable diversity of episymbiotic CPR bacteria and DPANN archaea in groundwater ecosystems.</title>
        <authorList>
            <person name="He C.Y."/>
            <person name="Keren R."/>
            <person name="Whittaker M."/>
            <person name="Farag I.F."/>
            <person name="Doudna J."/>
            <person name="Cate J.H.D."/>
            <person name="Banfield J.F."/>
        </authorList>
    </citation>
    <scope>NUCLEOTIDE SEQUENCE</scope>
    <source>
        <strain evidence="9">NC_groundwater_1818_Pr3_B-0.1um_66_35</strain>
    </source>
</reference>
<keyword evidence="2 6" id="KW-0349">Heme</keyword>
<dbReference type="PANTHER" id="PTHR37823:SF1">
    <property type="entry name" value="CYTOCHROME C-553-LIKE"/>
    <property type="match status" value="1"/>
</dbReference>
<keyword evidence="4" id="KW-0249">Electron transport</keyword>
<dbReference type="InterPro" id="IPR036909">
    <property type="entry name" value="Cyt_c-like_dom_sf"/>
</dbReference>
<evidence type="ECO:0000256" key="7">
    <source>
        <dbReference type="SAM" id="SignalP"/>
    </source>
</evidence>
<keyword evidence="7" id="KW-0732">Signal</keyword>
<evidence type="ECO:0000256" key="4">
    <source>
        <dbReference type="ARBA" id="ARBA00022982"/>
    </source>
</evidence>
<evidence type="ECO:0000313" key="10">
    <source>
        <dbReference type="Proteomes" id="UP000782519"/>
    </source>
</evidence>
<proteinExistence type="predicted"/>
<name>A0A933RWE8_RHOPL</name>
<dbReference type="GO" id="GO:0046872">
    <property type="term" value="F:metal ion binding"/>
    <property type="evidence" value="ECO:0007669"/>
    <property type="project" value="UniProtKB-KW"/>
</dbReference>
<keyword evidence="5 6" id="KW-0408">Iron</keyword>
<dbReference type="InterPro" id="IPR051811">
    <property type="entry name" value="Cytochrome_c550/c551-like"/>
</dbReference>
<keyword evidence="1" id="KW-0813">Transport</keyword>
<dbReference type="AlphaFoldDB" id="A0A933RWE8"/>
<dbReference type="SUPFAM" id="SSF46626">
    <property type="entry name" value="Cytochrome c"/>
    <property type="match status" value="1"/>
</dbReference>
<feature type="chain" id="PRO_5037090387" evidence="7">
    <location>
        <begin position="21"/>
        <end position="122"/>
    </location>
</feature>
<organism evidence="9 10">
    <name type="scientific">Rhodopseudomonas palustris</name>
    <dbReference type="NCBI Taxonomy" id="1076"/>
    <lineage>
        <taxon>Bacteria</taxon>
        <taxon>Pseudomonadati</taxon>
        <taxon>Pseudomonadota</taxon>
        <taxon>Alphaproteobacteria</taxon>
        <taxon>Hyphomicrobiales</taxon>
        <taxon>Nitrobacteraceae</taxon>
        <taxon>Rhodopseudomonas</taxon>
    </lineage>
</organism>
<gene>
    <name evidence="9" type="ORF">HZA66_08410</name>
</gene>
<dbReference type="Pfam" id="PF00034">
    <property type="entry name" value="Cytochrom_C"/>
    <property type="match status" value="1"/>
</dbReference>
<dbReference type="GO" id="GO:0020037">
    <property type="term" value="F:heme binding"/>
    <property type="evidence" value="ECO:0007669"/>
    <property type="project" value="InterPro"/>
</dbReference>
<evidence type="ECO:0000256" key="5">
    <source>
        <dbReference type="ARBA" id="ARBA00023004"/>
    </source>
</evidence>
<dbReference type="PANTHER" id="PTHR37823">
    <property type="entry name" value="CYTOCHROME C-553-LIKE"/>
    <property type="match status" value="1"/>
</dbReference>
<evidence type="ECO:0000259" key="8">
    <source>
        <dbReference type="PROSITE" id="PS51007"/>
    </source>
</evidence>
<dbReference type="InterPro" id="IPR009056">
    <property type="entry name" value="Cyt_c-like_dom"/>
</dbReference>
<dbReference type="Gene3D" id="1.10.760.10">
    <property type="entry name" value="Cytochrome c-like domain"/>
    <property type="match status" value="1"/>
</dbReference>
<evidence type="ECO:0000256" key="6">
    <source>
        <dbReference type="PROSITE-ProRule" id="PRU00433"/>
    </source>
</evidence>
<comment type="caution">
    <text evidence="9">The sequence shown here is derived from an EMBL/GenBank/DDBJ whole genome shotgun (WGS) entry which is preliminary data.</text>
</comment>
<dbReference type="EMBL" id="JACRJB010000023">
    <property type="protein sequence ID" value="MBI5129451.1"/>
    <property type="molecule type" value="Genomic_DNA"/>
</dbReference>
<sequence length="122" mass="13374">MRIIAACLAILLPMITTASAATPAERHGFAFAKSHCARCHAIGLTGTSRLKKAPPFRTLHDRYPVETLAEAFAEGIYTGHSKMPAFELEPDQINDLLSYLKSLERAGPRGRSHPPGYPRSME</sequence>
<feature type="domain" description="Cytochrome c" evidence="8">
    <location>
        <begin position="23"/>
        <end position="104"/>
    </location>
</feature>
<feature type="signal peptide" evidence="7">
    <location>
        <begin position="1"/>
        <end position="20"/>
    </location>
</feature>
<keyword evidence="3 6" id="KW-0479">Metal-binding</keyword>